<protein>
    <recommendedName>
        <fullName evidence="9">Prepilin leader peptidase/N-methyltransferase</fullName>
        <ecNumber evidence="9">2.1.1.-</ecNumber>
        <ecNumber evidence="9">3.4.23.43</ecNumber>
    </recommendedName>
</protein>
<comment type="similarity">
    <text evidence="2 8">Belongs to the peptidase A24 family.</text>
</comment>
<keyword evidence="6 10" id="KW-1133">Transmembrane helix</keyword>
<feature type="transmembrane region" description="Helical" evidence="10">
    <location>
        <begin position="75"/>
        <end position="94"/>
    </location>
</feature>
<evidence type="ECO:0000256" key="8">
    <source>
        <dbReference type="RuleBase" id="RU003793"/>
    </source>
</evidence>
<dbReference type="EC" id="2.1.1.-" evidence="9"/>
<dbReference type="InterPro" id="IPR014032">
    <property type="entry name" value="Peptidase_A24A_bac"/>
</dbReference>
<feature type="domain" description="Prepilin peptidase A24 N-terminal" evidence="12">
    <location>
        <begin position="11"/>
        <end position="93"/>
    </location>
</feature>
<keyword evidence="9" id="KW-0645">Protease</keyword>
<evidence type="ECO:0000256" key="10">
    <source>
        <dbReference type="SAM" id="Phobius"/>
    </source>
</evidence>
<evidence type="ECO:0000256" key="2">
    <source>
        <dbReference type="ARBA" id="ARBA00005801"/>
    </source>
</evidence>
<evidence type="ECO:0000259" key="12">
    <source>
        <dbReference type="Pfam" id="PF06750"/>
    </source>
</evidence>
<feature type="domain" description="Prepilin type IV endopeptidase peptidase" evidence="11">
    <location>
        <begin position="119"/>
        <end position="231"/>
    </location>
</feature>
<dbReference type="EMBL" id="BAABLP010000004">
    <property type="protein sequence ID" value="GAA4749611.1"/>
    <property type="molecule type" value="Genomic_DNA"/>
</dbReference>
<comment type="subcellular location">
    <subcellularLocation>
        <location evidence="1">Cell inner membrane</location>
        <topology evidence="1">Multi-pass membrane protein</topology>
    </subcellularLocation>
    <subcellularLocation>
        <location evidence="9">Cell membrane</location>
        <topology evidence="9">Multi-pass membrane protein</topology>
    </subcellularLocation>
</comment>
<evidence type="ECO:0000313" key="13">
    <source>
        <dbReference type="EMBL" id="GAA4749611.1"/>
    </source>
</evidence>
<accession>A0ABP8Z8P1</accession>
<name>A0ABP8Z8P1_9MICO</name>
<dbReference type="Pfam" id="PF01478">
    <property type="entry name" value="Peptidase_A24"/>
    <property type="match status" value="1"/>
</dbReference>
<feature type="transmembrane region" description="Helical" evidence="10">
    <location>
        <begin position="106"/>
        <end position="130"/>
    </location>
</feature>
<evidence type="ECO:0000313" key="14">
    <source>
        <dbReference type="Proteomes" id="UP001500121"/>
    </source>
</evidence>
<evidence type="ECO:0000259" key="11">
    <source>
        <dbReference type="Pfam" id="PF01478"/>
    </source>
</evidence>
<feature type="transmembrane region" description="Helical" evidence="10">
    <location>
        <begin position="247"/>
        <end position="270"/>
    </location>
</feature>
<dbReference type="Proteomes" id="UP001500121">
    <property type="component" value="Unassembled WGS sequence"/>
</dbReference>
<evidence type="ECO:0000256" key="7">
    <source>
        <dbReference type="ARBA" id="ARBA00023136"/>
    </source>
</evidence>
<dbReference type="Pfam" id="PF06750">
    <property type="entry name" value="A24_N_bact"/>
    <property type="match status" value="1"/>
</dbReference>
<dbReference type="PRINTS" id="PR00864">
    <property type="entry name" value="PREPILNPTASE"/>
</dbReference>
<sequence>MPVLAAFALAMGLAIGSFLNVVIHRVPAGLSVVSPPSACPGCGHAISARDNVPILSWLLLRASCRHCSAPIAARYPVVEGLTGVLFVVVSVRFAPPFVAQLGTSSTLAAAAALEWIALLVLMAASVALAAIDLDVHRLPDRIVLPTGVVGAVLLGTADLLRGDGVAAATAAAGAGAAALLFAVLWFVRPGGMGLGDVKLAAVLGLFLGQLGVGPLVVGVAAGFLLGAAFGVALLLLRRATRRSGIPFGPWMLLGAWIGVLAGDPLAHAYLVLCGLA</sequence>
<dbReference type="InterPro" id="IPR010627">
    <property type="entry name" value="Prepilin_pept_A24_N"/>
</dbReference>
<dbReference type="PANTHER" id="PTHR30487">
    <property type="entry name" value="TYPE 4 PREPILIN-LIKE PROTEINS LEADER PEPTIDE-PROCESSING ENZYME"/>
    <property type="match status" value="1"/>
</dbReference>
<evidence type="ECO:0000256" key="4">
    <source>
        <dbReference type="ARBA" id="ARBA00022519"/>
    </source>
</evidence>
<reference evidence="14" key="1">
    <citation type="journal article" date="2019" name="Int. J. Syst. Evol. Microbiol.">
        <title>The Global Catalogue of Microorganisms (GCM) 10K type strain sequencing project: providing services to taxonomists for standard genome sequencing and annotation.</title>
        <authorList>
            <consortium name="The Broad Institute Genomics Platform"/>
            <consortium name="The Broad Institute Genome Sequencing Center for Infectious Disease"/>
            <person name="Wu L."/>
            <person name="Ma J."/>
        </authorList>
    </citation>
    <scope>NUCLEOTIDE SEQUENCE [LARGE SCALE GENOMIC DNA]</scope>
    <source>
        <strain evidence="14">JCM 19015</strain>
    </source>
</reference>
<keyword evidence="14" id="KW-1185">Reference proteome</keyword>
<organism evidence="13 14">
    <name type="scientific">Amnibacterium soli</name>
    <dbReference type="NCBI Taxonomy" id="1282736"/>
    <lineage>
        <taxon>Bacteria</taxon>
        <taxon>Bacillati</taxon>
        <taxon>Actinomycetota</taxon>
        <taxon>Actinomycetes</taxon>
        <taxon>Micrococcales</taxon>
        <taxon>Microbacteriaceae</taxon>
        <taxon>Amnibacterium</taxon>
    </lineage>
</organism>
<dbReference type="InterPro" id="IPR050882">
    <property type="entry name" value="Prepilin_peptidase/N-MTase"/>
</dbReference>
<gene>
    <name evidence="13" type="ORF">GCM10025783_22420</name>
</gene>
<keyword evidence="9" id="KW-0489">Methyltransferase</keyword>
<evidence type="ECO:0000256" key="9">
    <source>
        <dbReference type="RuleBase" id="RU003794"/>
    </source>
</evidence>
<evidence type="ECO:0000256" key="6">
    <source>
        <dbReference type="ARBA" id="ARBA00022989"/>
    </source>
</evidence>
<keyword evidence="9" id="KW-0378">Hydrolase</keyword>
<comment type="function">
    <text evidence="9">Plays an essential role in type IV pili and type II pseudopili formation by proteolytically removing the leader sequence from substrate proteins and subsequently monomethylating the alpha-amino group of the newly exposed N-terminal phenylalanine.</text>
</comment>
<evidence type="ECO:0000256" key="1">
    <source>
        <dbReference type="ARBA" id="ARBA00004429"/>
    </source>
</evidence>
<keyword evidence="3" id="KW-1003">Cell membrane</keyword>
<dbReference type="EC" id="3.4.23.43" evidence="9"/>
<keyword evidence="4" id="KW-0997">Cell inner membrane</keyword>
<comment type="catalytic activity">
    <reaction evidence="9">
        <text>Typically cleaves a -Gly-|-Phe- bond to release an N-terminal, basic peptide of 5-8 residues from type IV prepilin, and then N-methylates the new N-terminal amino group, the methyl donor being S-adenosyl-L-methionine.</text>
        <dbReference type="EC" id="3.4.23.43"/>
    </reaction>
</comment>
<comment type="caution">
    <text evidence="13">The sequence shown here is derived from an EMBL/GenBank/DDBJ whole genome shotgun (WGS) entry which is preliminary data.</text>
</comment>
<dbReference type="PANTHER" id="PTHR30487:SF0">
    <property type="entry name" value="PREPILIN LEADER PEPTIDASE_N-METHYLTRANSFERASE-RELATED"/>
    <property type="match status" value="1"/>
</dbReference>
<dbReference type="RefSeq" id="WP_345481279.1">
    <property type="nucleotide sequence ID" value="NZ_BAABLP010000004.1"/>
</dbReference>
<keyword evidence="9" id="KW-0808">Transferase</keyword>
<evidence type="ECO:0000256" key="3">
    <source>
        <dbReference type="ARBA" id="ARBA00022475"/>
    </source>
</evidence>
<feature type="transmembrane region" description="Helical" evidence="10">
    <location>
        <begin position="167"/>
        <end position="187"/>
    </location>
</feature>
<keyword evidence="7 10" id="KW-0472">Membrane</keyword>
<feature type="transmembrane region" description="Helical" evidence="10">
    <location>
        <begin position="207"/>
        <end position="235"/>
    </location>
</feature>
<dbReference type="InterPro" id="IPR000045">
    <property type="entry name" value="Prepilin_IV_endopep_pep"/>
</dbReference>
<keyword evidence="9" id="KW-0511">Multifunctional enzyme</keyword>
<keyword evidence="5 9" id="KW-0812">Transmembrane</keyword>
<proteinExistence type="inferred from homology"/>
<dbReference type="Gene3D" id="1.20.120.1220">
    <property type="match status" value="1"/>
</dbReference>
<evidence type="ECO:0000256" key="5">
    <source>
        <dbReference type="ARBA" id="ARBA00022692"/>
    </source>
</evidence>